<evidence type="ECO:0000259" key="4">
    <source>
        <dbReference type="PROSITE" id="PS51077"/>
    </source>
</evidence>
<organism evidence="6 7">
    <name type="scientific">Amycolatopsis taiwanensis</name>
    <dbReference type="NCBI Taxonomy" id="342230"/>
    <lineage>
        <taxon>Bacteria</taxon>
        <taxon>Bacillati</taxon>
        <taxon>Actinomycetota</taxon>
        <taxon>Actinomycetes</taxon>
        <taxon>Pseudonocardiales</taxon>
        <taxon>Pseudonocardiaceae</taxon>
        <taxon>Amycolatopsis</taxon>
    </lineage>
</organism>
<evidence type="ECO:0000256" key="3">
    <source>
        <dbReference type="ARBA" id="ARBA00023163"/>
    </source>
</evidence>
<dbReference type="InterPro" id="IPR029016">
    <property type="entry name" value="GAF-like_dom_sf"/>
</dbReference>
<sequence length="291" mass="31449">MTTSVPAARQCRTTPPPPSMLDRMTLIMDCFYGRAVRLSIEDVARATRLPRSTTHRILVDLVRLGWLAQTPAGYCIGSRALSFGNDGGHGRLREATAASLHDLALRTGMVAHLAVLADADICYLDKVGGHFAAKVPSWVGGRAPAHSTALGKAMLAWLPPEHVDLQVGGAMTRQVNRSGRRLETLHQELARIRGRNGLAFERDECFPSVAAAIRSAEGPVAGISLCGKVDAQLERVAPLVARVAKEASIELFGERRAIRPRHYRPAPELPETWSPEAMNSLLAVGSGGNWM</sequence>
<dbReference type="Gene3D" id="1.10.10.10">
    <property type="entry name" value="Winged helix-like DNA-binding domain superfamily/Winged helix DNA-binding domain"/>
    <property type="match status" value="1"/>
</dbReference>
<evidence type="ECO:0000313" key="7">
    <source>
        <dbReference type="Proteomes" id="UP001165136"/>
    </source>
</evidence>
<dbReference type="InterPro" id="IPR005471">
    <property type="entry name" value="Tscrpt_reg_IclR_N"/>
</dbReference>
<dbReference type="GO" id="GO:0003700">
    <property type="term" value="F:DNA-binding transcription factor activity"/>
    <property type="evidence" value="ECO:0007669"/>
    <property type="project" value="TreeGrafter"/>
</dbReference>
<feature type="domain" description="HTH iclR-type" evidence="4">
    <location>
        <begin position="18"/>
        <end position="78"/>
    </location>
</feature>
<comment type="caution">
    <text evidence="6">The sequence shown here is derived from an EMBL/GenBank/DDBJ whole genome shotgun (WGS) entry which is preliminary data.</text>
</comment>
<dbReference type="PANTHER" id="PTHR30136">
    <property type="entry name" value="HELIX-TURN-HELIX TRANSCRIPTIONAL REGULATOR, ICLR FAMILY"/>
    <property type="match status" value="1"/>
</dbReference>
<dbReference type="InterPro" id="IPR050707">
    <property type="entry name" value="HTH_MetabolicPath_Reg"/>
</dbReference>
<accession>A0A9W6R7X1</accession>
<reference evidence="6" key="1">
    <citation type="submission" date="2023-03" db="EMBL/GenBank/DDBJ databases">
        <title>Amycolatopsis taiwanensis NBRC 103393.</title>
        <authorList>
            <person name="Ichikawa N."/>
            <person name="Sato H."/>
            <person name="Tonouchi N."/>
        </authorList>
    </citation>
    <scope>NUCLEOTIDE SEQUENCE</scope>
    <source>
        <strain evidence="6">NBRC 103393</strain>
    </source>
</reference>
<evidence type="ECO:0000256" key="2">
    <source>
        <dbReference type="ARBA" id="ARBA00023125"/>
    </source>
</evidence>
<evidence type="ECO:0000259" key="5">
    <source>
        <dbReference type="PROSITE" id="PS51078"/>
    </source>
</evidence>
<dbReference type="Gene3D" id="3.30.450.40">
    <property type="match status" value="1"/>
</dbReference>
<evidence type="ECO:0000313" key="6">
    <source>
        <dbReference type="EMBL" id="GLY71014.1"/>
    </source>
</evidence>
<dbReference type="InterPro" id="IPR036388">
    <property type="entry name" value="WH-like_DNA-bd_sf"/>
</dbReference>
<dbReference type="PROSITE" id="PS51077">
    <property type="entry name" value="HTH_ICLR"/>
    <property type="match status" value="1"/>
</dbReference>
<dbReference type="GO" id="GO:0003677">
    <property type="term" value="F:DNA binding"/>
    <property type="evidence" value="ECO:0007669"/>
    <property type="project" value="UniProtKB-KW"/>
</dbReference>
<dbReference type="SUPFAM" id="SSF55781">
    <property type="entry name" value="GAF domain-like"/>
    <property type="match status" value="1"/>
</dbReference>
<dbReference type="PROSITE" id="PS51078">
    <property type="entry name" value="ICLR_ED"/>
    <property type="match status" value="1"/>
</dbReference>
<dbReference type="EMBL" id="BSTI01000029">
    <property type="protein sequence ID" value="GLY71014.1"/>
    <property type="molecule type" value="Genomic_DNA"/>
</dbReference>
<dbReference type="Pfam" id="PF09339">
    <property type="entry name" value="HTH_IclR"/>
    <property type="match status" value="1"/>
</dbReference>
<dbReference type="InterPro" id="IPR036390">
    <property type="entry name" value="WH_DNA-bd_sf"/>
</dbReference>
<gene>
    <name evidence="6" type="ORF">Atai01_76330</name>
</gene>
<dbReference type="SMART" id="SM00346">
    <property type="entry name" value="HTH_ICLR"/>
    <property type="match status" value="1"/>
</dbReference>
<feature type="domain" description="IclR-ED" evidence="5">
    <location>
        <begin position="79"/>
        <end position="253"/>
    </location>
</feature>
<dbReference type="GO" id="GO:0045892">
    <property type="term" value="P:negative regulation of DNA-templated transcription"/>
    <property type="evidence" value="ECO:0007669"/>
    <property type="project" value="TreeGrafter"/>
</dbReference>
<proteinExistence type="predicted"/>
<dbReference type="Pfam" id="PF01614">
    <property type="entry name" value="IclR_C"/>
    <property type="match status" value="1"/>
</dbReference>
<evidence type="ECO:0008006" key="8">
    <source>
        <dbReference type="Google" id="ProtNLM"/>
    </source>
</evidence>
<keyword evidence="7" id="KW-1185">Reference proteome</keyword>
<dbReference type="InterPro" id="IPR014757">
    <property type="entry name" value="Tscrpt_reg_IclR_C"/>
</dbReference>
<keyword evidence="2" id="KW-0238">DNA-binding</keyword>
<dbReference type="SUPFAM" id="SSF46785">
    <property type="entry name" value="Winged helix' DNA-binding domain"/>
    <property type="match status" value="1"/>
</dbReference>
<name>A0A9W6R7X1_9PSEU</name>
<protein>
    <recommendedName>
        <fullName evidence="8">IclR family transcriptional regulator</fullName>
    </recommendedName>
</protein>
<dbReference type="PANTHER" id="PTHR30136:SF35">
    <property type="entry name" value="HTH-TYPE TRANSCRIPTIONAL REGULATOR RV1719"/>
    <property type="match status" value="1"/>
</dbReference>
<dbReference type="Proteomes" id="UP001165136">
    <property type="component" value="Unassembled WGS sequence"/>
</dbReference>
<dbReference type="RefSeq" id="WP_285490538.1">
    <property type="nucleotide sequence ID" value="NZ_BSTI01000029.1"/>
</dbReference>
<keyword evidence="1" id="KW-0805">Transcription regulation</keyword>
<evidence type="ECO:0000256" key="1">
    <source>
        <dbReference type="ARBA" id="ARBA00023015"/>
    </source>
</evidence>
<keyword evidence="3" id="KW-0804">Transcription</keyword>
<dbReference type="AlphaFoldDB" id="A0A9W6R7X1"/>